<feature type="transmembrane region" description="Helical" evidence="6">
    <location>
        <begin position="279"/>
        <end position="302"/>
    </location>
</feature>
<dbReference type="Gene3D" id="1.20.1250.20">
    <property type="entry name" value="MFS general substrate transporter like domains"/>
    <property type="match status" value="2"/>
</dbReference>
<evidence type="ECO:0000259" key="7">
    <source>
        <dbReference type="PROSITE" id="PS50850"/>
    </source>
</evidence>
<sequence>MLPVTAVVPLLFELTEGRFPGRSELDRHLFMSANMAGSLLVALFAGLVSDRLGRRKLLVIPALFVYGGCLLLMYGPWPYPVQLGLRFVEGAAHMTALVLAMTMIADQAAGAQKGRAMGMAGAALSLGVAAGTVLGGRIGSEAATSVFLFGGLLIMAVAITATRILHDVELHRSAERLGDMARLALQHRALLVPYAFTFVDRLTVGFIISTVSLYFATALDLPPAGIGLAMAAFLLPYAVLTYPAGLLCDRFSPVVLMAAGSLGYGCFLIGLGFTGADHLIPVMAGGGIIAALMLAPSLVLTVRLAGAAQATGMGGFHLTGSLGFMLGPLLSVALLTSLRALDLEPYPAVFVVFGLFEIGCVVLLLPWLWRLHHGGRESVPAS</sequence>
<dbReference type="GO" id="GO:0016020">
    <property type="term" value="C:membrane"/>
    <property type="evidence" value="ECO:0007669"/>
    <property type="project" value="UniProtKB-SubCell"/>
</dbReference>
<keyword evidence="2" id="KW-0813">Transport</keyword>
<dbReference type="InterPro" id="IPR005829">
    <property type="entry name" value="Sugar_transporter_CS"/>
</dbReference>
<evidence type="ECO:0000256" key="5">
    <source>
        <dbReference type="ARBA" id="ARBA00023136"/>
    </source>
</evidence>
<gene>
    <name evidence="8" type="ORF">G3I74_05535</name>
</gene>
<dbReference type="InterPro" id="IPR036259">
    <property type="entry name" value="MFS_trans_sf"/>
</dbReference>
<feature type="transmembrane region" description="Helical" evidence="6">
    <location>
        <begin position="146"/>
        <end position="168"/>
    </location>
</feature>
<feature type="transmembrane region" description="Helical" evidence="6">
    <location>
        <begin position="254"/>
        <end position="273"/>
    </location>
</feature>
<dbReference type="PROSITE" id="PS00216">
    <property type="entry name" value="SUGAR_TRANSPORT_1"/>
    <property type="match status" value="1"/>
</dbReference>
<feature type="domain" description="Major facilitator superfamily (MFS) profile" evidence="7">
    <location>
        <begin position="1"/>
        <end position="372"/>
    </location>
</feature>
<dbReference type="AlphaFoldDB" id="A0A845UUK6"/>
<feature type="transmembrane region" description="Helical" evidence="6">
    <location>
        <begin position="57"/>
        <end position="77"/>
    </location>
</feature>
<feature type="transmembrane region" description="Helical" evidence="6">
    <location>
        <begin position="189"/>
        <end position="215"/>
    </location>
</feature>
<dbReference type="GO" id="GO:0022857">
    <property type="term" value="F:transmembrane transporter activity"/>
    <property type="evidence" value="ECO:0007669"/>
    <property type="project" value="InterPro"/>
</dbReference>
<evidence type="ECO:0000313" key="8">
    <source>
        <dbReference type="EMBL" id="NDY95187.1"/>
    </source>
</evidence>
<proteinExistence type="predicted"/>
<reference evidence="8 9" key="1">
    <citation type="submission" date="2020-02" db="EMBL/GenBank/DDBJ databases">
        <authorList>
            <person name="Zhang X.-Y."/>
        </authorList>
    </citation>
    <scope>NUCLEOTIDE SEQUENCE [LARGE SCALE GENOMIC DNA]</scope>
    <source>
        <strain evidence="8 9">C33</strain>
    </source>
</reference>
<organism evidence="8 9">
    <name type="scientific">Wenzhouxiangella limi</name>
    <dbReference type="NCBI Taxonomy" id="2707351"/>
    <lineage>
        <taxon>Bacteria</taxon>
        <taxon>Pseudomonadati</taxon>
        <taxon>Pseudomonadota</taxon>
        <taxon>Gammaproteobacteria</taxon>
        <taxon>Chromatiales</taxon>
        <taxon>Wenzhouxiangellaceae</taxon>
        <taxon>Wenzhouxiangella</taxon>
    </lineage>
</organism>
<comment type="caution">
    <text evidence="8">The sequence shown here is derived from an EMBL/GenBank/DDBJ whole genome shotgun (WGS) entry which is preliminary data.</text>
</comment>
<feature type="transmembrane region" description="Helical" evidence="6">
    <location>
        <begin position="116"/>
        <end position="134"/>
    </location>
</feature>
<dbReference type="InterPro" id="IPR011701">
    <property type="entry name" value="MFS"/>
</dbReference>
<feature type="transmembrane region" description="Helical" evidence="6">
    <location>
        <begin position="314"/>
        <end position="336"/>
    </location>
</feature>
<feature type="transmembrane region" description="Helical" evidence="6">
    <location>
        <begin position="221"/>
        <end position="242"/>
    </location>
</feature>
<dbReference type="EMBL" id="JAAGSC010000037">
    <property type="protein sequence ID" value="NDY95187.1"/>
    <property type="molecule type" value="Genomic_DNA"/>
</dbReference>
<dbReference type="PANTHER" id="PTHR23506:SF23">
    <property type="entry name" value="GH10249P"/>
    <property type="match status" value="1"/>
</dbReference>
<dbReference type="SUPFAM" id="SSF103473">
    <property type="entry name" value="MFS general substrate transporter"/>
    <property type="match status" value="1"/>
</dbReference>
<evidence type="ECO:0000256" key="4">
    <source>
        <dbReference type="ARBA" id="ARBA00022989"/>
    </source>
</evidence>
<feature type="transmembrane region" description="Helical" evidence="6">
    <location>
        <begin position="348"/>
        <end position="369"/>
    </location>
</feature>
<name>A0A845UUK6_9GAMM</name>
<evidence type="ECO:0000256" key="2">
    <source>
        <dbReference type="ARBA" id="ARBA00022448"/>
    </source>
</evidence>
<feature type="transmembrane region" description="Helical" evidence="6">
    <location>
        <begin position="29"/>
        <end position="48"/>
    </location>
</feature>
<dbReference type="InterPro" id="IPR020846">
    <property type="entry name" value="MFS_dom"/>
</dbReference>
<keyword evidence="5 6" id="KW-0472">Membrane</keyword>
<dbReference type="PANTHER" id="PTHR23506">
    <property type="entry name" value="GH10249P"/>
    <property type="match status" value="1"/>
</dbReference>
<evidence type="ECO:0000256" key="6">
    <source>
        <dbReference type="SAM" id="Phobius"/>
    </source>
</evidence>
<keyword evidence="3 6" id="KW-0812">Transmembrane</keyword>
<keyword evidence="4 6" id="KW-1133">Transmembrane helix</keyword>
<keyword evidence="9" id="KW-1185">Reference proteome</keyword>
<dbReference type="Pfam" id="PF07690">
    <property type="entry name" value="MFS_1"/>
    <property type="match status" value="2"/>
</dbReference>
<protein>
    <submittedName>
        <fullName evidence="8">MFS transporter</fullName>
    </submittedName>
</protein>
<dbReference type="InterPro" id="IPR050930">
    <property type="entry name" value="MFS_Vesicular_Transporter"/>
</dbReference>
<feature type="transmembrane region" description="Helical" evidence="6">
    <location>
        <begin position="83"/>
        <end position="104"/>
    </location>
</feature>
<dbReference type="PROSITE" id="PS50850">
    <property type="entry name" value="MFS"/>
    <property type="match status" value="1"/>
</dbReference>
<accession>A0A845UUK6</accession>
<evidence type="ECO:0000256" key="3">
    <source>
        <dbReference type="ARBA" id="ARBA00022692"/>
    </source>
</evidence>
<comment type="subcellular location">
    <subcellularLocation>
        <location evidence="1">Membrane</location>
        <topology evidence="1">Multi-pass membrane protein</topology>
    </subcellularLocation>
</comment>
<evidence type="ECO:0000256" key="1">
    <source>
        <dbReference type="ARBA" id="ARBA00004141"/>
    </source>
</evidence>
<evidence type="ECO:0000313" key="9">
    <source>
        <dbReference type="Proteomes" id="UP000484885"/>
    </source>
</evidence>
<dbReference type="Proteomes" id="UP000484885">
    <property type="component" value="Unassembled WGS sequence"/>
</dbReference>